<organism evidence="3 4">
    <name type="scientific">Exserohilum turcicum (strain 28A)</name>
    <name type="common">Northern leaf blight fungus</name>
    <name type="synonym">Setosphaeria turcica</name>
    <dbReference type="NCBI Taxonomy" id="671987"/>
    <lineage>
        <taxon>Eukaryota</taxon>
        <taxon>Fungi</taxon>
        <taxon>Dikarya</taxon>
        <taxon>Ascomycota</taxon>
        <taxon>Pezizomycotina</taxon>
        <taxon>Dothideomycetes</taxon>
        <taxon>Pleosporomycetidae</taxon>
        <taxon>Pleosporales</taxon>
        <taxon>Pleosporineae</taxon>
        <taxon>Pleosporaceae</taxon>
        <taxon>Exserohilum</taxon>
    </lineage>
</organism>
<dbReference type="Gene3D" id="3.90.180.10">
    <property type="entry name" value="Medium-chain alcohol dehydrogenases, catalytic domain"/>
    <property type="match status" value="1"/>
</dbReference>
<dbReference type="HOGENOM" id="CLU_991008_0_0_1"/>
<dbReference type="InterPro" id="IPR052585">
    <property type="entry name" value="Lipid_raft_assoc_Zn_ADH"/>
</dbReference>
<dbReference type="AlphaFoldDB" id="R0IDE9"/>
<proteinExistence type="predicted"/>
<dbReference type="Gene3D" id="3.40.50.720">
    <property type="entry name" value="NAD(P)-binding Rossmann-like Domain"/>
    <property type="match status" value="1"/>
</dbReference>
<evidence type="ECO:0000256" key="1">
    <source>
        <dbReference type="SAM" id="MobiDB-lite"/>
    </source>
</evidence>
<feature type="domain" description="Alcohol dehydrogenase-like N-terminal" evidence="2">
    <location>
        <begin position="24"/>
        <end position="78"/>
    </location>
</feature>
<protein>
    <recommendedName>
        <fullName evidence="2">Alcohol dehydrogenase-like N-terminal domain-containing protein</fullName>
    </recommendedName>
</protein>
<dbReference type="Pfam" id="PF08240">
    <property type="entry name" value="ADH_N"/>
    <property type="match status" value="1"/>
</dbReference>
<evidence type="ECO:0000313" key="4">
    <source>
        <dbReference type="Proteomes" id="UP000016935"/>
    </source>
</evidence>
<name>R0IDE9_EXST2</name>
<evidence type="ECO:0000313" key="3">
    <source>
        <dbReference type="EMBL" id="EOA83390.1"/>
    </source>
</evidence>
<reference evidence="3 4" key="2">
    <citation type="journal article" date="2013" name="PLoS Genet.">
        <title>Comparative genome structure, secondary metabolite, and effector coding capacity across Cochliobolus pathogens.</title>
        <authorList>
            <person name="Condon B.J."/>
            <person name="Leng Y."/>
            <person name="Wu D."/>
            <person name="Bushley K.E."/>
            <person name="Ohm R.A."/>
            <person name="Otillar R."/>
            <person name="Martin J."/>
            <person name="Schackwitz W."/>
            <person name="Grimwood J."/>
            <person name="MohdZainudin N."/>
            <person name="Xue C."/>
            <person name="Wang R."/>
            <person name="Manning V.A."/>
            <person name="Dhillon B."/>
            <person name="Tu Z.J."/>
            <person name="Steffenson B.J."/>
            <person name="Salamov A."/>
            <person name="Sun H."/>
            <person name="Lowry S."/>
            <person name="LaButti K."/>
            <person name="Han J."/>
            <person name="Copeland A."/>
            <person name="Lindquist E."/>
            <person name="Barry K."/>
            <person name="Schmutz J."/>
            <person name="Baker S.E."/>
            <person name="Ciuffetti L.M."/>
            <person name="Grigoriev I.V."/>
            <person name="Zhong S."/>
            <person name="Turgeon B.G."/>
        </authorList>
    </citation>
    <scope>NUCLEOTIDE SEQUENCE [LARGE SCALE GENOMIC DNA]</scope>
    <source>
        <strain evidence="4">28A</strain>
    </source>
</reference>
<reference evidence="3 4" key="1">
    <citation type="journal article" date="2012" name="PLoS Pathog.">
        <title>Diverse lifestyles and strategies of plant pathogenesis encoded in the genomes of eighteen Dothideomycetes fungi.</title>
        <authorList>
            <person name="Ohm R.A."/>
            <person name="Feau N."/>
            <person name="Henrissat B."/>
            <person name="Schoch C.L."/>
            <person name="Horwitz B.A."/>
            <person name="Barry K.W."/>
            <person name="Condon B.J."/>
            <person name="Copeland A.C."/>
            <person name="Dhillon B."/>
            <person name="Glaser F."/>
            <person name="Hesse C.N."/>
            <person name="Kosti I."/>
            <person name="LaButti K."/>
            <person name="Lindquist E.A."/>
            <person name="Lucas S."/>
            <person name="Salamov A.A."/>
            <person name="Bradshaw R.E."/>
            <person name="Ciuffetti L."/>
            <person name="Hamelin R.C."/>
            <person name="Kema G.H.J."/>
            <person name="Lawrence C."/>
            <person name="Scott J.A."/>
            <person name="Spatafora J.W."/>
            <person name="Turgeon B.G."/>
            <person name="de Wit P.J.G.M."/>
            <person name="Zhong S."/>
            <person name="Goodwin S.B."/>
            <person name="Grigoriev I.V."/>
        </authorList>
    </citation>
    <scope>NUCLEOTIDE SEQUENCE [LARGE SCALE GENOMIC DNA]</scope>
    <source>
        <strain evidence="4">28A</strain>
    </source>
</reference>
<dbReference type="STRING" id="671987.R0IDE9"/>
<accession>R0IDE9</accession>
<dbReference type="EMBL" id="KB908833">
    <property type="protein sequence ID" value="EOA83390.1"/>
    <property type="molecule type" value="Genomic_DNA"/>
</dbReference>
<gene>
    <name evidence="3" type="ORF">SETTUDRAFT_155923</name>
</gene>
<sequence length="281" mass="30576">MGVLLTSQNGLAPCENGDPYEPGENQGLIQVAYSGVSPADVKYGQQLGLNDRVTGYEFSGTVAKAGPGFPYAVGDEVFGLRRLDLGSRFGEHQDWLIAEGNSLLAKRPSTLPKDAAAGMLVALRTAVDALIDILGFHVLEITGSDSALGCAAIQIAKAAGVNLIIAITDPSYYQILLDLGAHRSLDEDYYKLLPEIRQIIDDHPEVEKMDYLDCKGTEFTTTKCVELRRDDHEYDEMVVSNLPISGRKASWIWCAYPWLGYESASTHRSYTLIRACGANPG</sequence>
<dbReference type="Proteomes" id="UP000016935">
    <property type="component" value="Unassembled WGS sequence"/>
</dbReference>
<dbReference type="OrthoDB" id="10257049at2759"/>
<feature type="compositionally biased region" description="Polar residues" evidence="1">
    <location>
        <begin position="1"/>
        <end position="10"/>
    </location>
</feature>
<feature type="region of interest" description="Disordered" evidence="1">
    <location>
        <begin position="1"/>
        <end position="23"/>
    </location>
</feature>
<dbReference type="PANTHER" id="PTHR43482:SF1">
    <property type="entry name" value="PROTEIN AST1-RELATED"/>
    <property type="match status" value="1"/>
</dbReference>
<dbReference type="SUPFAM" id="SSF51735">
    <property type="entry name" value="NAD(P)-binding Rossmann-fold domains"/>
    <property type="match status" value="1"/>
</dbReference>
<evidence type="ECO:0000259" key="2">
    <source>
        <dbReference type="Pfam" id="PF08240"/>
    </source>
</evidence>
<dbReference type="PANTHER" id="PTHR43482">
    <property type="entry name" value="PROTEIN AST1-RELATED"/>
    <property type="match status" value="1"/>
</dbReference>
<keyword evidence="4" id="KW-1185">Reference proteome</keyword>
<dbReference type="InterPro" id="IPR011032">
    <property type="entry name" value="GroES-like_sf"/>
</dbReference>
<dbReference type="SUPFAM" id="SSF50129">
    <property type="entry name" value="GroES-like"/>
    <property type="match status" value="1"/>
</dbReference>
<dbReference type="GeneID" id="19397572"/>
<dbReference type="InterPro" id="IPR036291">
    <property type="entry name" value="NAD(P)-bd_dom_sf"/>
</dbReference>
<dbReference type="RefSeq" id="XP_008029117.1">
    <property type="nucleotide sequence ID" value="XM_008030926.1"/>
</dbReference>
<dbReference type="InterPro" id="IPR013154">
    <property type="entry name" value="ADH-like_N"/>
</dbReference>